<keyword evidence="1" id="KW-0472">Membrane</keyword>
<evidence type="ECO:0000313" key="3">
    <source>
        <dbReference type="Proteomes" id="UP000516320"/>
    </source>
</evidence>
<gene>
    <name evidence="2" type="ORF">GP475_00305</name>
</gene>
<keyword evidence="3" id="KW-1185">Reference proteome</keyword>
<reference evidence="2 3" key="1">
    <citation type="submission" date="2019-12" db="EMBL/GenBank/DDBJ databases">
        <title>Corynebacterium sp. nov., isolated from feces of the Anser Albifrons in China.</title>
        <authorList>
            <person name="Liu Q."/>
        </authorList>
    </citation>
    <scope>NUCLEOTIDE SEQUENCE [LARGE SCALE GENOMIC DNA]</scope>
    <source>
        <strain evidence="2 3">4H37-19</strain>
    </source>
</reference>
<protein>
    <recommendedName>
        <fullName evidence="4">SdpI family protein</fullName>
    </recommendedName>
</protein>
<proteinExistence type="predicted"/>
<feature type="transmembrane region" description="Helical" evidence="1">
    <location>
        <begin position="6"/>
        <end position="24"/>
    </location>
</feature>
<keyword evidence="1" id="KW-1133">Transmembrane helix</keyword>
<evidence type="ECO:0008006" key="4">
    <source>
        <dbReference type="Google" id="ProtNLM"/>
    </source>
</evidence>
<dbReference type="AlphaFoldDB" id="A0A7H0SL16"/>
<dbReference type="Proteomes" id="UP000516320">
    <property type="component" value="Chromosome"/>
</dbReference>
<dbReference type="InterPro" id="IPR025962">
    <property type="entry name" value="SdpI/YhfL"/>
</dbReference>
<dbReference type="RefSeq" id="WP_187974696.1">
    <property type="nucleotide sequence ID" value="NZ_CP046884.1"/>
</dbReference>
<accession>A0A7H0SL16</accession>
<sequence length="124" mass="13630">MSLVSALFDTFALIFLGAISLTIAHQSETGRLPRSNQMGIRTTETKKSDRAWEQAHKKAAPLLRYTAYISFLCAAVSLLEGILTASVRLRVITFALTWALVIVFFAYSALTAHRVAKRINQSGG</sequence>
<dbReference type="KEGG" id="cpoy:GP475_00305"/>
<evidence type="ECO:0000256" key="1">
    <source>
        <dbReference type="SAM" id="Phobius"/>
    </source>
</evidence>
<name>A0A7H0SL16_9CORY</name>
<organism evidence="2 3">
    <name type="scientific">Corynebacterium poyangense</name>
    <dbReference type="NCBI Taxonomy" id="2684405"/>
    <lineage>
        <taxon>Bacteria</taxon>
        <taxon>Bacillati</taxon>
        <taxon>Actinomycetota</taxon>
        <taxon>Actinomycetes</taxon>
        <taxon>Mycobacteriales</taxon>
        <taxon>Corynebacteriaceae</taxon>
        <taxon>Corynebacterium</taxon>
    </lineage>
</organism>
<keyword evidence="1" id="KW-0812">Transmembrane</keyword>
<feature type="transmembrane region" description="Helical" evidence="1">
    <location>
        <begin position="65"/>
        <end position="85"/>
    </location>
</feature>
<dbReference type="Pfam" id="PF13630">
    <property type="entry name" value="SdpI"/>
    <property type="match status" value="1"/>
</dbReference>
<dbReference type="EMBL" id="CP046884">
    <property type="protein sequence ID" value="QNQ89241.1"/>
    <property type="molecule type" value="Genomic_DNA"/>
</dbReference>
<evidence type="ECO:0000313" key="2">
    <source>
        <dbReference type="EMBL" id="QNQ89241.1"/>
    </source>
</evidence>
<feature type="transmembrane region" description="Helical" evidence="1">
    <location>
        <begin position="91"/>
        <end position="110"/>
    </location>
</feature>